<name>A0A2S1LQD7_9FLAO</name>
<evidence type="ECO:0008006" key="4">
    <source>
        <dbReference type="Google" id="ProtNLM"/>
    </source>
</evidence>
<organism evidence="2 3">
    <name type="scientific">Flavobacterium kingsejongi</name>
    <dbReference type="NCBI Taxonomy" id="1678728"/>
    <lineage>
        <taxon>Bacteria</taxon>
        <taxon>Pseudomonadati</taxon>
        <taxon>Bacteroidota</taxon>
        <taxon>Flavobacteriia</taxon>
        <taxon>Flavobacteriales</taxon>
        <taxon>Flavobacteriaceae</taxon>
        <taxon>Flavobacterium</taxon>
    </lineage>
</organism>
<keyword evidence="3" id="KW-1185">Reference proteome</keyword>
<dbReference type="KEGG" id="fki:FK004_12140"/>
<gene>
    <name evidence="2" type="ORF">FK004_12140</name>
</gene>
<protein>
    <recommendedName>
        <fullName evidence="4">Tetratricopeptide repeat protein</fullName>
    </recommendedName>
</protein>
<evidence type="ECO:0000313" key="2">
    <source>
        <dbReference type="EMBL" id="AWG25918.1"/>
    </source>
</evidence>
<accession>A0A2S1LQD7</accession>
<dbReference type="EMBL" id="CP020919">
    <property type="protein sequence ID" value="AWG25918.1"/>
    <property type="molecule type" value="Genomic_DNA"/>
</dbReference>
<keyword evidence="1" id="KW-0732">Signal</keyword>
<feature type="chain" id="PRO_5015670007" description="Tetratricopeptide repeat protein" evidence="1">
    <location>
        <begin position="19"/>
        <end position="208"/>
    </location>
</feature>
<evidence type="ECO:0000313" key="3">
    <source>
        <dbReference type="Proteomes" id="UP000244677"/>
    </source>
</evidence>
<dbReference type="OrthoDB" id="1150971at2"/>
<dbReference type="AlphaFoldDB" id="A0A2S1LQD7"/>
<sequence length="208" mass="23006">MAKLFLLLSVFICTIVTAQTPYEKGMTKAFELWKGNNATEASAVFERIGAAEKTNWLPYYYIALVNTTEAFKTKDKEKIAALLAKAQEAQDTAMGMSENNAELLVMQAMIHTAWIVADPMTNGMRLSNAVMQLYVKAEQLAPNNPRVVFGKAEFELGGAKYFGGDVSAICARIEQSIVLFGTFKPEMPFAPSWGLERAQEAAKDCRKK</sequence>
<evidence type="ECO:0000256" key="1">
    <source>
        <dbReference type="SAM" id="SignalP"/>
    </source>
</evidence>
<reference evidence="2 3" key="1">
    <citation type="submission" date="2017-04" db="EMBL/GenBank/DDBJ databases">
        <title>Complete genome sequence of Flavobacterium kingsejong AJ004.</title>
        <authorList>
            <person name="Lee P.C."/>
        </authorList>
    </citation>
    <scope>NUCLEOTIDE SEQUENCE [LARGE SCALE GENOMIC DNA]</scope>
    <source>
        <strain evidence="2 3">AJ004</strain>
    </source>
</reference>
<proteinExistence type="predicted"/>
<dbReference type="RefSeq" id="WP_108737462.1">
    <property type="nucleotide sequence ID" value="NZ_CP020919.1"/>
</dbReference>
<feature type="signal peptide" evidence="1">
    <location>
        <begin position="1"/>
        <end position="18"/>
    </location>
</feature>
<dbReference type="Proteomes" id="UP000244677">
    <property type="component" value="Chromosome"/>
</dbReference>